<gene>
    <name evidence="1" type="ORF">OSB1V03_LOCUS17475</name>
</gene>
<dbReference type="Proteomes" id="UP000759131">
    <property type="component" value="Unassembled WGS sequence"/>
</dbReference>
<keyword evidence="2" id="KW-1185">Reference proteome</keyword>
<sequence>MNIREMPKANKPIIKYSHNSCWSSMVWPTPKTDLNLCPCLGTEPNGRTSDVTGDQGYTMCNLSWGNFSWGNGQLHDKSVPYREGSSKG</sequence>
<organism evidence="1">
    <name type="scientific">Medioppia subpectinata</name>
    <dbReference type="NCBI Taxonomy" id="1979941"/>
    <lineage>
        <taxon>Eukaryota</taxon>
        <taxon>Metazoa</taxon>
        <taxon>Ecdysozoa</taxon>
        <taxon>Arthropoda</taxon>
        <taxon>Chelicerata</taxon>
        <taxon>Arachnida</taxon>
        <taxon>Acari</taxon>
        <taxon>Acariformes</taxon>
        <taxon>Sarcoptiformes</taxon>
        <taxon>Oribatida</taxon>
        <taxon>Brachypylina</taxon>
        <taxon>Oppioidea</taxon>
        <taxon>Oppiidae</taxon>
        <taxon>Medioppia</taxon>
    </lineage>
</organism>
<reference evidence="1" key="1">
    <citation type="submission" date="2020-11" db="EMBL/GenBank/DDBJ databases">
        <authorList>
            <person name="Tran Van P."/>
        </authorList>
    </citation>
    <scope>NUCLEOTIDE SEQUENCE</scope>
</reference>
<accession>A0A7R9LBT0</accession>
<dbReference type="AlphaFoldDB" id="A0A7R9LBT0"/>
<dbReference type="EMBL" id="OC875693">
    <property type="protein sequence ID" value="CAD7638649.1"/>
    <property type="molecule type" value="Genomic_DNA"/>
</dbReference>
<protein>
    <submittedName>
        <fullName evidence="1">Uncharacterized protein</fullName>
    </submittedName>
</protein>
<proteinExistence type="predicted"/>
<evidence type="ECO:0000313" key="1">
    <source>
        <dbReference type="EMBL" id="CAD7638649.1"/>
    </source>
</evidence>
<evidence type="ECO:0000313" key="2">
    <source>
        <dbReference type="Proteomes" id="UP000759131"/>
    </source>
</evidence>
<dbReference type="EMBL" id="CAJPIZ010021118">
    <property type="protein sequence ID" value="CAG2117522.1"/>
    <property type="molecule type" value="Genomic_DNA"/>
</dbReference>
<name>A0A7R9LBT0_9ACAR</name>
<feature type="non-terminal residue" evidence="1">
    <location>
        <position position="88"/>
    </location>
</feature>